<dbReference type="Gene3D" id="3.80.10.10">
    <property type="entry name" value="Ribonuclease Inhibitor"/>
    <property type="match status" value="1"/>
</dbReference>
<sequence length="161" mass="17876">MRNTTLTCLPGPSPFLFLLVHLLLRLLLILHGPELAGASSTCPSLCTCSNQASRVICTRQNLDQVPESISVNTRYLNLQENSIQVNTAEMKSFVRFNAYFSFPCDLSFPHSGGILEPQVIISDEKSDTICSPPSLLLRKGRNHHSSQLLVFSVFGCYKFTL</sequence>
<keyword evidence="3" id="KW-0677">Repeat</keyword>
<gene>
    <name evidence="6" type="ORF">ILYODFUR_029151</name>
</gene>
<dbReference type="PANTHER" id="PTHR24369:SF102">
    <property type="entry name" value="LEUCINE-RICH REPEAT-CONTAINING PROTEIN 4B"/>
    <property type="match status" value="1"/>
</dbReference>
<accession>A0ABV0U0E9</accession>
<feature type="chain" id="PRO_5045688767" description="LRRNT domain-containing protein" evidence="4">
    <location>
        <begin position="39"/>
        <end position="161"/>
    </location>
</feature>
<feature type="domain" description="LRRNT" evidence="5">
    <location>
        <begin position="41"/>
        <end position="75"/>
    </location>
</feature>
<feature type="signal peptide" evidence="4">
    <location>
        <begin position="1"/>
        <end position="38"/>
    </location>
</feature>
<evidence type="ECO:0000313" key="6">
    <source>
        <dbReference type="EMBL" id="MEQ2238025.1"/>
    </source>
</evidence>
<dbReference type="InterPro" id="IPR050541">
    <property type="entry name" value="LRR_TM_domain-containing"/>
</dbReference>
<dbReference type="EMBL" id="JAHRIQ010050447">
    <property type="protein sequence ID" value="MEQ2238025.1"/>
    <property type="molecule type" value="Genomic_DNA"/>
</dbReference>
<evidence type="ECO:0000256" key="4">
    <source>
        <dbReference type="SAM" id="SignalP"/>
    </source>
</evidence>
<evidence type="ECO:0000256" key="1">
    <source>
        <dbReference type="ARBA" id="ARBA00022614"/>
    </source>
</evidence>
<evidence type="ECO:0000256" key="2">
    <source>
        <dbReference type="ARBA" id="ARBA00022729"/>
    </source>
</evidence>
<dbReference type="SMART" id="SM00013">
    <property type="entry name" value="LRRNT"/>
    <property type="match status" value="1"/>
</dbReference>
<protein>
    <recommendedName>
        <fullName evidence="5">LRRNT domain-containing protein</fullName>
    </recommendedName>
</protein>
<keyword evidence="2 4" id="KW-0732">Signal</keyword>
<evidence type="ECO:0000256" key="3">
    <source>
        <dbReference type="ARBA" id="ARBA00022737"/>
    </source>
</evidence>
<dbReference type="Proteomes" id="UP001482620">
    <property type="component" value="Unassembled WGS sequence"/>
</dbReference>
<dbReference type="InterPro" id="IPR000372">
    <property type="entry name" value="LRRNT"/>
</dbReference>
<dbReference type="InterPro" id="IPR032675">
    <property type="entry name" value="LRR_dom_sf"/>
</dbReference>
<comment type="caution">
    <text evidence="6">The sequence shown here is derived from an EMBL/GenBank/DDBJ whole genome shotgun (WGS) entry which is preliminary data.</text>
</comment>
<name>A0ABV0U0E9_9TELE</name>
<evidence type="ECO:0000259" key="5">
    <source>
        <dbReference type="SMART" id="SM00013"/>
    </source>
</evidence>
<keyword evidence="7" id="KW-1185">Reference proteome</keyword>
<reference evidence="6 7" key="1">
    <citation type="submission" date="2021-06" db="EMBL/GenBank/DDBJ databases">
        <authorList>
            <person name="Palmer J.M."/>
        </authorList>
    </citation>
    <scope>NUCLEOTIDE SEQUENCE [LARGE SCALE GENOMIC DNA]</scope>
    <source>
        <strain evidence="7">if_2019</strain>
        <tissue evidence="6">Muscle</tissue>
    </source>
</reference>
<dbReference type="PANTHER" id="PTHR24369">
    <property type="entry name" value="ANTIGEN BSP, PUTATIVE-RELATED"/>
    <property type="match status" value="1"/>
</dbReference>
<organism evidence="6 7">
    <name type="scientific">Ilyodon furcidens</name>
    <name type="common">goldbreast splitfin</name>
    <dbReference type="NCBI Taxonomy" id="33524"/>
    <lineage>
        <taxon>Eukaryota</taxon>
        <taxon>Metazoa</taxon>
        <taxon>Chordata</taxon>
        <taxon>Craniata</taxon>
        <taxon>Vertebrata</taxon>
        <taxon>Euteleostomi</taxon>
        <taxon>Actinopterygii</taxon>
        <taxon>Neopterygii</taxon>
        <taxon>Teleostei</taxon>
        <taxon>Neoteleostei</taxon>
        <taxon>Acanthomorphata</taxon>
        <taxon>Ovalentaria</taxon>
        <taxon>Atherinomorphae</taxon>
        <taxon>Cyprinodontiformes</taxon>
        <taxon>Goodeidae</taxon>
        <taxon>Ilyodon</taxon>
    </lineage>
</organism>
<evidence type="ECO:0000313" key="7">
    <source>
        <dbReference type="Proteomes" id="UP001482620"/>
    </source>
</evidence>
<proteinExistence type="predicted"/>
<keyword evidence="1" id="KW-0433">Leucine-rich repeat</keyword>